<dbReference type="InterPro" id="IPR041457">
    <property type="entry name" value="CxC2_KDZ-assoc"/>
</dbReference>
<organism evidence="2 3">
    <name type="scientific">Wolfiporia cocos (strain MD-104)</name>
    <name type="common">Brown rot fungus</name>
    <dbReference type="NCBI Taxonomy" id="742152"/>
    <lineage>
        <taxon>Eukaryota</taxon>
        <taxon>Fungi</taxon>
        <taxon>Dikarya</taxon>
        <taxon>Basidiomycota</taxon>
        <taxon>Agaricomycotina</taxon>
        <taxon>Agaricomycetes</taxon>
        <taxon>Polyporales</taxon>
        <taxon>Phaeolaceae</taxon>
        <taxon>Wolfiporia</taxon>
    </lineage>
</organism>
<dbReference type="Pfam" id="PF18803">
    <property type="entry name" value="CxC2"/>
    <property type="match status" value="1"/>
</dbReference>
<dbReference type="STRING" id="742152.A0A2H3JEH3"/>
<dbReference type="AlphaFoldDB" id="A0A2H3JEH3"/>
<dbReference type="Proteomes" id="UP000218811">
    <property type="component" value="Unassembled WGS sequence"/>
</dbReference>
<protein>
    <recommendedName>
        <fullName evidence="1">CxC2-like cysteine cluster KDZ transposase-associated domain-containing protein</fullName>
    </recommendedName>
</protein>
<dbReference type="OMA" id="CCPVATS"/>
<evidence type="ECO:0000313" key="3">
    <source>
        <dbReference type="Proteomes" id="UP000218811"/>
    </source>
</evidence>
<feature type="domain" description="CxC2-like cysteine cluster KDZ transposase-associated" evidence="1">
    <location>
        <begin position="8"/>
        <end position="86"/>
    </location>
</feature>
<evidence type="ECO:0000259" key="1">
    <source>
        <dbReference type="Pfam" id="PF18803"/>
    </source>
</evidence>
<proteinExistence type="predicted"/>
<sequence>LHGQGIMITVVDVTGVHHLDIIWCCCPVATSHDLQLLESGLYPASILDPMTAFTFRVLDNFLLAKKECKTSAVVYYSKLRRVTKNAFPYTVLDRYHELLRVPRQWRNLNYCKWHGYGHGTRDDVPPGGLAMFCTACMQPGINLPDGWDNNPVRWKYMQMVIMDGNFTAEHLKMRNPEDDVWIVDRHGFMITPQRVFDQPRTPGLSNPLRPVSAQPPFNCHDHWAVNQMNADRSNLESTGIGATACRHHCCFFPHAVVDFQKGER</sequence>
<dbReference type="OrthoDB" id="2754080at2759"/>
<dbReference type="Pfam" id="PF18758">
    <property type="entry name" value="KDZ"/>
    <property type="match status" value="1"/>
</dbReference>
<reference evidence="2 3" key="1">
    <citation type="journal article" date="2012" name="Science">
        <title>The Paleozoic origin of enzymatic lignin decomposition reconstructed from 31 fungal genomes.</title>
        <authorList>
            <person name="Floudas D."/>
            <person name="Binder M."/>
            <person name="Riley R."/>
            <person name="Barry K."/>
            <person name="Blanchette R.A."/>
            <person name="Henrissat B."/>
            <person name="Martinez A.T."/>
            <person name="Otillar R."/>
            <person name="Spatafora J.W."/>
            <person name="Yadav J.S."/>
            <person name="Aerts A."/>
            <person name="Benoit I."/>
            <person name="Boyd A."/>
            <person name="Carlson A."/>
            <person name="Copeland A."/>
            <person name="Coutinho P.M."/>
            <person name="de Vries R.P."/>
            <person name="Ferreira P."/>
            <person name="Findley K."/>
            <person name="Foster B."/>
            <person name="Gaskell J."/>
            <person name="Glotzer D."/>
            <person name="Gorecki P."/>
            <person name="Heitman J."/>
            <person name="Hesse C."/>
            <person name="Hori C."/>
            <person name="Igarashi K."/>
            <person name="Jurgens J.A."/>
            <person name="Kallen N."/>
            <person name="Kersten P."/>
            <person name="Kohler A."/>
            <person name="Kuees U."/>
            <person name="Kumar T.K.A."/>
            <person name="Kuo A."/>
            <person name="LaButti K."/>
            <person name="Larrondo L.F."/>
            <person name="Lindquist E."/>
            <person name="Ling A."/>
            <person name="Lombard V."/>
            <person name="Lucas S."/>
            <person name="Lundell T."/>
            <person name="Martin R."/>
            <person name="McLaughlin D.J."/>
            <person name="Morgenstern I."/>
            <person name="Morin E."/>
            <person name="Murat C."/>
            <person name="Nagy L.G."/>
            <person name="Nolan M."/>
            <person name="Ohm R.A."/>
            <person name="Patyshakuliyeva A."/>
            <person name="Rokas A."/>
            <person name="Ruiz-Duenas F.J."/>
            <person name="Sabat G."/>
            <person name="Salamov A."/>
            <person name="Samejima M."/>
            <person name="Schmutz J."/>
            <person name="Slot J.C."/>
            <person name="St John F."/>
            <person name="Stenlid J."/>
            <person name="Sun H."/>
            <person name="Sun S."/>
            <person name="Syed K."/>
            <person name="Tsang A."/>
            <person name="Wiebenga A."/>
            <person name="Young D."/>
            <person name="Pisabarro A."/>
            <person name="Eastwood D.C."/>
            <person name="Martin F."/>
            <person name="Cullen D."/>
            <person name="Grigoriev I.V."/>
            <person name="Hibbett D.S."/>
        </authorList>
    </citation>
    <scope>NUCLEOTIDE SEQUENCE [LARGE SCALE GENOMIC DNA]</scope>
    <source>
        <strain evidence="2 3">MD-104</strain>
    </source>
</reference>
<gene>
    <name evidence="2" type="ORF">WOLCODRAFT_33338</name>
</gene>
<dbReference type="InterPro" id="IPR040521">
    <property type="entry name" value="KDZ"/>
</dbReference>
<keyword evidence="3" id="KW-1185">Reference proteome</keyword>
<accession>A0A2H3JEH3</accession>
<feature type="non-terminal residue" evidence="2">
    <location>
        <position position="1"/>
    </location>
</feature>
<evidence type="ECO:0000313" key="2">
    <source>
        <dbReference type="EMBL" id="PCH40606.1"/>
    </source>
</evidence>
<dbReference type="EMBL" id="KB468053">
    <property type="protein sequence ID" value="PCH40606.1"/>
    <property type="molecule type" value="Genomic_DNA"/>
</dbReference>
<name>A0A2H3JEH3_WOLCO</name>
<feature type="non-terminal residue" evidence="2">
    <location>
        <position position="264"/>
    </location>
</feature>